<keyword evidence="3" id="KW-1185">Reference proteome</keyword>
<dbReference type="RefSeq" id="XP_046054630.1">
    <property type="nucleotide sequence ID" value="XM_046189500.1"/>
</dbReference>
<evidence type="ECO:0000313" key="2">
    <source>
        <dbReference type="EMBL" id="KAH7266811.1"/>
    </source>
</evidence>
<name>A0A9P9R3P3_FUSRE</name>
<dbReference type="GeneID" id="70219454"/>
<protein>
    <submittedName>
        <fullName evidence="2">Uncharacterized protein</fullName>
    </submittedName>
</protein>
<evidence type="ECO:0000256" key="1">
    <source>
        <dbReference type="SAM" id="MobiDB-lite"/>
    </source>
</evidence>
<accession>A0A9P9R3P3</accession>
<sequence>MAKGRHLCRGLQLPVLPARLDRVDASGRRFMNRGVRVTRSRSQGNPKGIYLGIGPNIKNTYSPAFVVVCSDFFQGGSALPSWILIFINCSGTLSWWSPFHDRYCQYRYMRLQVHICTVTSQVDYSIPGSLFVPGTANALEVLAAALLSARGLCYSSAVSVRSHLTPLPMSPSVRRVPAPKVHTKAASPRQMEEDASEQT</sequence>
<reference evidence="2" key="1">
    <citation type="journal article" date="2021" name="Nat. Commun.">
        <title>Genetic determinants of endophytism in the Arabidopsis root mycobiome.</title>
        <authorList>
            <person name="Mesny F."/>
            <person name="Miyauchi S."/>
            <person name="Thiergart T."/>
            <person name="Pickel B."/>
            <person name="Atanasova L."/>
            <person name="Karlsson M."/>
            <person name="Huettel B."/>
            <person name="Barry K.W."/>
            <person name="Haridas S."/>
            <person name="Chen C."/>
            <person name="Bauer D."/>
            <person name="Andreopoulos W."/>
            <person name="Pangilinan J."/>
            <person name="LaButti K."/>
            <person name="Riley R."/>
            <person name="Lipzen A."/>
            <person name="Clum A."/>
            <person name="Drula E."/>
            <person name="Henrissat B."/>
            <person name="Kohler A."/>
            <person name="Grigoriev I.V."/>
            <person name="Martin F.M."/>
            <person name="Hacquard S."/>
        </authorList>
    </citation>
    <scope>NUCLEOTIDE SEQUENCE</scope>
    <source>
        <strain evidence="2">MPI-CAGE-AT-0023</strain>
    </source>
</reference>
<dbReference type="AlphaFoldDB" id="A0A9P9R3P3"/>
<proteinExistence type="predicted"/>
<feature type="region of interest" description="Disordered" evidence="1">
    <location>
        <begin position="171"/>
        <end position="199"/>
    </location>
</feature>
<gene>
    <name evidence="2" type="ORF">BKA55DRAFT_533615</name>
</gene>
<dbReference type="EMBL" id="JAGMUX010000002">
    <property type="protein sequence ID" value="KAH7266811.1"/>
    <property type="molecule type" value="Genomic_DNA"/>
</dbReference>
<organism evidence="2 3">
    <name type="scientific">Fusarium redolens</name>
    <dbReference type="NCBI Taxonomy" id="48865"/>
    <lineage>
        <taxon>Eukaryota</taxon>
        <taxon>Fungi</taxon>
        <taxon>Dikarya</taxon>
        <taxon>Ascomycota</taxon>
        <taxon>Pezizomycotina</taxon>
        <taxon>Sordariomycetes</taxon>
        <taxon>Hypocreomycetidae</taxon>
        <taxon>Hypocreales</taxon>
        <taxon>Nectriaceae</taxon>
        <taxon>Fusarium</taxon>
        <taxon>Fusarium redolens species complex</taxon>
    </lineage>
</organism>
<evidence type="ECO:0000313" key="3">
    <source>
        <dbReference type="Proteomes" id="UP000720189"/>
    </source>
</evidence>
<dbReference type="Proteomes" id="UP000720189">
    <property type="component" value="Unassembled WGS sequence"/>
</dbReference>
<comment type="caution">
    <text evidence="2">The sequence shown here is derived from an EMBL/GenBank/DDBJ whole genome shotgun (WGS) entry which is preliminary data.</text>
</comment>